<feature type="region of interest" description="Disordered" evidence="1">
    <location>
        <begin position="1"/>
        <end position="25"/>
    </location>
</feature>
<keyword evidence="3" id="KW-1185">Reference proteome</keyword>
<dbReference type="EMBL" id="JH688375">
    <property type="protein sequence ID" value="EJD33193.1"/>
    <property type="molecule type" value="Genomic_DNA"/>
</dbReference>
<dbReference type="Proteomes" id="UP000006514">
    <property type="component" value="Unassembled WGS sequence"/>
</dbReference>
<evidence type="ECO:0000313" key="3">
    <source>
        <dbReference type="Proteomes" id="UP000006514"/>
    </source>
</evidence>
<dbReference type="InterPro" id="IPR021109">
    <property type="entry name" value="Peptidase_aspartic_dom_sf"/>
</dbReference>
<feature type="compositionally biased region" description="Polar residues" evidence="1">
    <location>
        <begin position="1"/>
        <end position="10"/>
    </location>
</feature>
<sequence length="181" mass="20110">MSAESNTPSLAASVHCGGGDHAQDAHIARAKSPEYEASTPPRRAAPLLPGDQNLCHNWRDRVTYQVLSLYNLLKIRPDLSQFDNYISRQAAKRVGAVVQRYSWSAADDPSVIAHYAHVRLTVDFNGLVEDVVAMAIDSMPGDADLILGFAWIRRHDGNHNWSDGRFYLHTEAQSSYLEPLP</sequence>
<proteinExistence type="predicted"/>
<dbReference type="Gene3D" id="2.40.70.10">
    <property type="entry name" value="Acid Proteases"/>
    <property type="match status" value="1"/>
</dbReference>
<accession>J0WLJ6</accession>
<gene>
    <name evidence="2" type="ORF">AURDEDRAFT_177723</name>
</gene>
<dbReference type="AlphaFoldDB" id="J0WLJ6"/>
<organism evidence="2 3">
    <name type="scientific">Auricularia subglabra (strain TFB-10046 / SS5)</name>
    <name type="common">White-rot fungus</name>
    <name type="synonym">Auricularia delicata (strain TFB10046)</name>
    <dbReference type="NCBI Taxonomy" id="717982"/>
    <lineage>
        <taxon>Eukaryota</taxon>
        <taxon>Fungi</taxon>
        <taxon>Dikarya</taxon>
        <taxon>Basidiomycota</taxon>
        <taxon>Agaricomycotina</taxon>
        <taxon>Agaricomycetes</taxon>
        <taxon>Auriculariales</taxon>
        <taxon>Auriculariaceae</taxon>
        <taxon>Auricularia</taxon>
    </lineage>
</organism>
<reference evidence="3" key="1">
    <citation type="journal article" date="2012" name="Science">
        <title>The Paleozoic origin of enzymatic lignin decomposition reconstructed from 31 fungal genomes.</title>
        <authorList>
            <person name="Floudas D."/>
            <person name="Binder M."/>
            <person name="Riley R."/>
            <person name="Barry K."/>
            <person name="Blanchette R.A."/>
            <person name="Henrissat B."/>
            <person name="Martinez A.T."/>
            <person name="Otillar R."/>
            <person name="Spatafora J.W."/>
            <person name="Yadav J.S."/>
            <person name="Aerts A."/>
            <person name="Benoit I."/>
            <person name="Boyd A."/>
            <person name="Carlson A."/>
            <person name="Copeland A."/>
            <person name="Coutinho P.M."/>
            <person name="de Vries R.P."/>
            <person name="Ferreira P."/>
            <person name="Findley K."/>
            <person name="Foster B."/>
            <person name="Gaskell J."/>
            <person name="Glotzer D."/>
            <person name="Gorecki P."/>
            <person name="Heitman J."/>
            <person name="Hesse C."/>
            <person name="Hori C."/>
            <person name="Igarashi K."/>
            <person name="Jurgens J.A."/>
            <person name="Kallen N."/>
            <person name="Kersten P."/>
            <person name="Kohler A."/>
            <person name="Kuees U."/>
            <person name="Kumar T.K.A."/>
            <person name="Kuo A."/>
            <person name="LaButti K."/>
            <person name="Larrondo L.F."/>
            <person name="Lindquist E."/>
            <person name="Ling A."/>
            <person name="Lombard V."/>
            <person name="Lucas S."/>
            <person name="Lundell T."/>
            <person name="Martin R."/>
            <person name="McLaughlin D.J."/>
            <person name="Morgenstern I."/>
            <person name="Morin E."/>
            <person name="Murat C."/>
            <person name="Nagy L.G."/>
            <person name="Nolan M."/>
            <person name="Ohm R.A."/>
            <person name="Patyshakuliyeva A."/>
            <person name="Rokas A."/>
            <person name="Ruiz-Duenas F.J."/>
            <person name="Sabat G."/>
            <person name="Salamov A."/>
            <person name="Samejima M."/>
            <person name="Schmutz J."/>
            <person name="Slot J.C."/>
            <person name="St John F."/>
            <person name="Stenlid J."/>
            <person name="Sun H."/>
            <person name="Sun S."/>
            <person name="Syed K."/>
            <person name="Tsang A."/>
            <person name="Wiebenga A."/>
            <person name="Young D."/>
            <person name="Pisabarro A."/>
            <person name="Eastwood D.C."/>
            <person name="Martin F."/>
            <person name="Cullen D."/>
            <person name="Grigoriev I.V."/>
            <person name="Hibbett D.S."/>
        </authorList>
    </citation>
    <scope>NUCLEOTIDE SEQUENCE [LARGE SCALE GENOMIC DNA]</scope>
    <source>
        <strain evidence="3">TFB10046</strain>
    </source>
</reference>
<dbReference type="KEGG" id="adl:AURDEDRAFT_177723"/>
<evidence type="ECO:0000256" key="1">
    <source>
        <dbReference type="SAM" id="MobiDB-lite"/>
    </source>
</evidence>
<evidence type="ECO:0000313" key="2">
    <source>
        <dbReference type="EMBL" id="EJD33193.1"/>
    </source>
</evidence>
<name>J0WLJ6_AURST</name>
<dbReference type="InParanoid" id="J0WLJ6"/>
<protein>
    <submittedName>
        <fullName evidence="2">Uncharacterized protein</fullName>
    </submittedName>
</protein>